<dbReference type="AlphaFoldDB" id="A0A6S6UKR8"/>
<dbReference type="EMBL" id="CACVAT010000605">
    <property type="protein sequence ID" value="CAA6830617.1"/>
    <property type="molecule type" value="Genomic_DNA"/>
</dbReference>
<name>A0A6S6UKR8_9GAMM</name>
<evidence type="ECO:0000256" key="1">
    <source>
        <dbReference type="SAM" id="Phobius"/>
    </source>
</evidence>
<evidence type="ECO:0008006" key="3">
    <source>
        <dbReference type="Google" id="ProtNLM"/>
    </source>
</evidence>
<feature type="transmembrane region" description="Helical" evidence="1">
    <location>
        <begin position="6"/>
        <end position="27"/>
    </location>
</feature>
<keyword evidence="1" id="KW-0472">Membrane</keyword>
<gene>
    <name evidence="2" type="ORF">HELGO_WM26080</name>
</gene>
<organism evidence="2">
    <name type="scientific">uncultured Thiotrichaceae bacterium</name>
    <dbReference type="NCBI Taxonomy" id="298394"/>
    <lineage>
        <taxon>Bacteria</taxon>
        <taxon>Pseudomonadati</taxon>
        <taxon>Pseudomonadota</taxon>
        <taxon>Gammaproteobacteria</taxon>
        <taxon>Thiotrichales</taxon>
        <taxon>Thiotrichaceae</taxon>
        <taxon>environmental samples</taxon>
    </lineage>
</organism>
<keyword evidence="1" id="KW-0812">Transmembrane</keyword>
<keyword evidence="1" id="KW-1133">Transmembrane helix</keyword>
<reference evidence="2" key="1">
    <citation type="submission" date="2020-01" db="EMBL/GenBank/DDBJ databases">
        <authorList>
            <person name="Meier V. D."/>
            <person name="Meier V D."/>
        </authorList>
    </citation>
    <scope>NUCLEOTIDE SEQUENCE</scope>
    <source>
        <strain evidence="2">HLG_WM_MAG_09</strain>
    </source>
</reference>
<evidence type="ECO:0000313" key="2">
    <source>
        <dbReference type="EMBL" id="CAA6830617.1"/>
    </source>
</evidence>
<sequence>MEVQGWLSWLKGLLILLLLLAVAWFGLRWMDIRAEDWVMGKNLPLQTRYEELNAQEDTVHGSWLRTLNPLMKDVQGGLIWNSSEQEGVMHLVGLPDPKIGFQYHLWIHDSRGSSGVPVSGGVLSEGSGKYEQFVMIEPKAHVTEPFKFELMLEPLSGKPEEIQVMLMVQP</sequence>
<proteinExistence type="predicted"/>
<protein>
    <recommendedName>
        <fullName evidence="3">Anti-sigma factor</fullName>
    </recommendedName>
</protein>
<accession>A0A6S6UKR8</accession>